<protein>
    <recommendedName>
        <fullName evidence="5">Glycoside hydrolase family 5 domain-containing protein</fullName>
    </recommendedName>
</protein>
<dbReference type="InterPro" id="IPR017853">
    <property type="entry name" value="GH"/>
</dbReference>
<organism evidence="6">
    <name type="scientific">Klebsiella sp. 5884</name>
    <dbReference type="NCBI Taxonomy" id="1497804"/>
    <lineage>
        <taxon>Bacteria</taxon>
        <taxon>Pseudomonadati</taxon>
        <taxon>Pseudomonadota</taxon>
        <taxon>Gammaproteobacteria</taxon>
        <taxon>Enterobacterales</taxon>
        <taxon>Enterobacteriaceae</taxon>
        <taxon>Klebsiella/Raoultella group</taxon>
        <taxon>Klebsiella</taxon>
    </lineage>
</organism>
<keyword evidence="4" id="KW-0812">Transmembrane</keyword>
<keyword evidence="1 3" id="KW-0378">Hydrolase</keyword>
<reference evidence="6" key="2">
    <citation type="journal article" date="2015" name="Sci. Rep.">
        <title>Genetic analysis of capsular polysaccharide synthesis gene clusters in 79 capsular types of Klebsiella spp.</title>
        <authorList>
            <person name="Pan Y.J."/>
            <person name="Lin T.L."/>
            <person name="Chen C.T."/>
            <person name="Chen Y.Y."/>
            <person name="Hsieh P.F."/>
            <person name="Hsu C.R."/>
            <person name="Wu M.C."/>
            <person name="Wang J.T."/>
        </authorList>
    </citation>
    <scope>NUCLEOTIDE SEQUENCE</scope>
    <source>
        <strain evidence="6">5884</strain>
    </source>
</reference>
<feature type="domain" description="Glycoside hydrolase family 5" evidence="5">
    <location>
        <begin position="51"/>
        <end position="322"/>
    </location>
</feature>
<keyword evidence="4" id="KW-1133">Transmembrane helix</keyword>
<proteinExistence type="inferred from homology"/>
<evidence type="ECO:0000256" key="1">
    <source>
        <dbReference type="ARBA" id="ARBA00022801"/>
    </source>
</evidence>
<reference evidence="6" key="1">
    <citation type="submission" date="2014-04" db="EMBL/GenBank/DDBJ databases">
        <authorList>
            <person name="Harrison E."/>
        </authorList>
    </citation>
    <scope>NUCLEOTIDE SEQUENCE</scope>
    <source>
        <strain evidence="6">5884</strain>
    </source>
</reference>
<evidence type="ECO:0000259" key="5">
    <source>
        <dbReference type="Pfam" id="PF00150"/>
    </source>
</evidence>
<gene>
    <name evidence="6" type="primary">wcuC</name>
</gene>
<dbReference type="Pfam" id="PF00150">
    <property type="entry name" value="Cellulase"/>
    <property type="match status" value="1"/>
</dbReference>
<dbReference type="GO" id="GO:0000272">
    <property type="term" value="P:polysaccharide catabolic process"/>
    <property type="evidence" value="ECO:0007669"/>
    <property type="project" value="InterPro"/>
</dbReference>
<evidence type="ECO:0000256" key="3">
    <source>
        <dbReference type="RuleBase" id="RU361153"/>
    </source>
</evidence>
<dbReference type="InterPro" id="IPR051923">
    <property type="entry name" value="Glycosyl_Hydrolase_39"/>
</dbReference>
<evidence type="ECO:0000256" key="4">
    <source>
        <dbReference type="SAM" id="Phobius"/>
    </source>
</evidence>
<comment type="similarity">
    <text evidence="3">Belongs to the glycosyl hydrolase 5 (cellulase A) family.</text>
</comment>
<feature type="transmembrane region" description="Helical" evidence="4">
    <location>
        <begin position="20"/>
        <end position="39"/>
    </location>
</feature>
<dbReference type="AlphaFoldDB" id="A0A0P0YR20"/>
<dbReference type="PANTHER" id="PTHR12631:SF10">
    <property type="entry name" value="BETA-XYLOSIDASE-LIKE PROTEIN-RELATED"/>
    <property type="match status" value="1"/>
</dbReference>
<accession>A0A0P0YR20</accession>
<dbReference type="PANTHER" id="PTHR12631">
    <property type="entry name" value="ALPHA-L-IDURONIDASE"/>
    <property type="match status" value="1"/>
</dbReference>
<dbReference type="SUPFAM" id="SSF51445">
    <property type="entry name" value="(Trans)glycosidases"/>
    <property type="match status" value="1"/>
</dbReference>
<sequence>MSNGDCMNDKMQSNNSLQDIYKAIVKVAFTIAFTIGFSVNSSYAREFEIGIGTHISYYPAESNYYIELVKKYGFTSIRDELPWTNVDNGDGTYTIPKYRKKNDDLFNNSQNAGDISSMLVLDYGHLKYTGGGYPRDDKDINHFVQYASWIANRYKGKVKYYEIWNEWLLGTGIQPRLQKYRPSDDIYFKLVKETSQAIKKIDPNAIIVTGSFNPNNEKDKKWIDGLLDRGLMDYIDGLSLHPYTYNTGSPVKESAEGNLAIIDAFENKLKQKYNKTIPLYITEIGVPTYKGRWGVTEDKAALFAMKYTMMAKSREYIKGIWWYDLKDDGNDDNNKEHRFGFFTNEFQEKKAATFFLKNKSVIGQCLIQEIKNNSKAQLVCSGNVNTISLDDGVFLSNMKSNSN</sequence>
<keyword evidence="2 3" id="KW-0326">Glycosidase</keyword>
<evidence type="ECO:0000256" key="2">
    <source>
        <dbReference type="ARBA" id="ARBA00023295"/>
    </source>
</evidence>
<keyword evidence="4" id="KW-0472">Membrane</keyword>
<dbReference type="Gene3D" id="3.20.20.80">
    <property type="entry name" value="Glycosidases"/>
    <property type="match status" value="1"/>
</dbReference>
<dbReference type="EMBL" id="AB924564">
    <property type="protein sequence ID" value="BAT23483.1"/>
    <property type="molecule type" value="Genomic_DNA"/>
</dbReference>
<dbReference type="GO" id="GO:0004553">
    <property type="term" value="F:hydrolase activity, hydrolyzing O-glycosyl compounds"/>
    <property type="evidence" value="ECO:0007669"/>
    <property type="project" value="InterPro"/>
</dbReference>
<dbReference type="InterPro" id="IPR001547">
    <property type="entry name" value="Glyco_hydro_5"/>
</dbReference>
<evidence type="ECO:0000313" key="6">
    <source>
        <dbReference type="EMBL" id="BAT23483.1"/>
    </source>
</evidence>
<name>A0A0P0YR20_9ENTR</name>